<dbReference type="InParanoid" id="A0A423XAU8"/>
<protein>
    <submittedName>
        <fullName evidence="1">Uncharacterized protein</fullName>
    </submittedName>
</protein>
<name>A0A423XAU8_9PEZI</name>
<gene>
    <name evidence="1" type="ORF">VPNG_05977</name>
</gene>
<evidence type="ECO:0000313" key="1">
    <source>
        <dbReference type="EMBL" id="ROW13075.1"/>
    </source>
</evidence>
<dbReference type="OrthoDB" id="10318073at2759"/>
<dbReference type="AlphaFoldDB" id="A0A423XAU8"/>
<dbReference type="Proteomes" id="UP000285146">
    <property type="component" value="Unassembled WGS sequence"/>
</dbReference>
<accession>A0A423XAU8</accession>
<sequence>MPANAVFWISQELKYGKKNSSKLSIRLRGSNILFTEFFKEWNLRETWTEACPQPKNGAP</sequence>
<organism evidence="1 2">
    <name type="scientific">Cytospora leucostoma</name>
    <dbReference type="NCBI Taxonomy" id="1230097"/>
    <lineage>
        <taxon>Eukaryota</taxon>
        <taxon>Fungi</taxon>
        <taxon>Dikarya</taxon>
        <taxon>Ascomycota</taxon>
        <taxon>Pezizomycotina</taxon>
        <taxon>Sordariomycetes</taxon>
        <taxon>Sordariomycetidae</taxon>
        <taxon>Diaporthales</taxon>
        <taxon>Cytosporaceae</taxon>
        <taxon>Cytospora</taxon>
    </lineage>
</organism>
<comment type="caution">
    <text evidence="1">The sequence shown here is derived from an EMBL/GenBank/DDBJ whole genome shotgun (WGS) entry which is preliminary data.</text>
</comment>
<proteinExistence type="predicted"/>
<keyword evidence="2" id="KW-1185">Reference proteome</keyword>
<reference evidence="1 2" key="1">
    <citation type="submission" date="2015-09" db="EMBL/GenBank/DDBJ databases">
        <title>Host preference determinants of Valsa canker pathogens revealed by comparative genomics.</title>
        <authorList>
            <person name="Yin Z."/>
            <person name="Huang L."/>
        </authorList>
    </citation>
    <scope>NUCLEOTIDE SEQUENCE [LARGE SCALE GENOMIC DNA]</scope>
    <source>
        <strain evidence="1 2">SXYLt</strain>
    </source>
</reference>
<dbReference type="EMBL" id="LKEB01000022">
    <property type="protein sequence ID" value="ROW13075.1"/>
    <property type="molecule type" value="Genomic_DNA"/>
</dbReference>
<evidence type="ECO:0000313" key="2">
    <source>
        <dbReference type="Proteomes" id="UP000285146"/>
    </source>
</evidence>